<evidence type="ECO:0000256" key="1">
    <source>
        <dbReference type="ARBA" id="ARBA00008645"/>
    </source>
</evidence>
<dbReference type="PANTHER" id="PTHR22946:SF9">
    <property type="entry name" value="POLYKETIDE TRANSFERASE AF380"/>
    <property type="match status" value="1"/>
</dbReference>
<reference evidence="5" key="2">
    <citation type="submission" date="2023-01" db="EMBL/GenBank/DDBJ databases">
        <authorList>
            <person name="Sun Q."/>
            <person name="Evtushenko L."/>
        </authorList>
    </citation>
    <scope>NUCLEOTIDE SEQUENCE</scope>
    <source>
        <strain evidence="5">VKM Ac-1958</strain>
    </source>
</reference>
<protein>
    <recommendedName>
        <fullName evidence="4">Serine aminopeptidase S33 domain-containing protein</fullName>
    </recommendedName>
</protein>
<proteinExistence type="inferred from homology"/>
<dbReference type="SUPFAM" id="SSF53474">
    <property type="entry name" value="alpha/beta-Hydrolases"/>
    <property type="match status" value="1"/>
</dbReference>
<keyword evidence="6" id="KW-1185">Reference proteome</keyword>
<dbReference type="EMBL" id="BSET01000001">
    <property type="protein sequence ID" value="GLK01001.1"/>
    <property type="molecule type" value="Genomic_DNA"/>
</dbReference>
<comment type="caution">
    <text evidence="5">The sequence shown here is derived from an EMBL/GenBank/DDBJ whole genome shotgun (WGS) entry which is preliminary data.</text>
</comment>
<name>A0A9W6HQE6_9MICO</name>
<evidence type="ECO:0000256" key="2">
    <source>
        <dbReference type="ARBA" id="ARBA00022801"/>
    </source>
</evidence>
<dbReference type="PANTHER" id="PTHR22946">
    <property type="entry name" value="DIENELACTONE HYDROLASE DOMAIN-CONTAINING PROTEIN-RELATED"/>
    <property type="match status" value="1"/>
</dbReference>
<evidence type="ECO:0000259" key="4">
    <source>
        <dbReference type="Pfam" id="PF12146"/>
    </source>
</evidence>
<keyword evidence="2" id="KW-0378">Hydrolase</keyword>
<gene>
    <name evidence="5" type="ORF">GCM10017596_07160</name>
</gene>
<feature type="domain" description="Serine aminopeptidase S33" evidence="4">
    <location>
        <begin position="58"/>
        <end position="166"/>
    </location>
</feature>
<feature type="region of interest" description="Disordered" evidence="3">
    <location>
        <begin position="1"/>
        <end position="21"/>
    </location>
</feature>
<reference evidence="5" key="1">
    <citation type="journal article" date="2014" name="Int. J. Syst. Evol. Microbiol.">
        <title>Complete genome sequence of Corynebacterium casei LMG S-19264T (=DSM 44701T), isolated from a smear-ripened cheese.</title>
        <authorList>
            <consortium name="US DOE Joint Genome Institute (JGI-PGF)"/>
            <person name="Walter F."/>
            <person name="Albersmeier A."/>
            <person name="Kalinowski J."/>
            <person name="Ruckert C."/>
        </authorList>
    </citation>
    <scope>NUCLEOTIDE SEQUENCE</scope>
    <source>
        <strain evidence="5">VKM Ac-1958</strain>
    </source>
</reference>
<comment type="similarity">
    <text evidence="1">Belongs to the AB hydrolase superfamily.</text>
</comment>
<dbReference type="InterPro" id="IPR050261">
    <property type="entry name" value="FrsA_esterase"/>
</dbReference>
<sequence length="309" mass="32160">MLTPTLARMTSAPGPVPSLSSGALRRETLLHDSSRSRWGGTGPRPVRAHILRPAGEGPHPVVLLSHGTGGAFDDLQWLADALVSAGFLVAGVDHHGNSTADEYLVEGFAFVWERPRDLDVLLTHLRDTEQIDPRSIGAAGFSLGGYTVAAALGARVSPTTAAGVLLGLVPTPPLPEFPDLIPELRARYPHDELLAQIVSGTGSQRIPEVRAGLLLAPAICDLLDPTSLAEIAAPVSILWGDADDNAVPSRNAHVYRDRIPGATGESVGADVGHYVFTADAADPTDVRARTASAAVAFFSAALSPGGAAH</sequence>
<dbReference type="InterPro" id="IPR022742">
    <property type="entry name" value="Hydrolase_4"/>
</dbReference>
<dbReference type="Proteomes" id="UP001142325">
    <property type="component" value="Unassembled WGS sequence"/>
</dbReference>
<dbReference type="Gene3D" id="3.40.50.1820">
    <property type="entry name" value="alpha/beta hydrolase"/>
    <property type="match status" value="1"/>
</dbReference>
<evidence type="ECO:0000313" key="5">
    <source>
        <dbReference type="EMBL" id="GLK01001.1"/>
    </source>
</evidence>
<dbReference type="Pfam" id="PF12146">
    <property type="entry name" value="Hydrolase_4"/>
    <property type="match status" value="1"/>
</dbReference>
<accession>A0A9W6HQE6</accession>
<dbReference type="AlphaFoldDB" id="A0A9W6HQE6"/>
<organism evidence="5 6">
    <name type="scientific">Microbacterium keratanolyticum</name>
    <dbReference type="NCBI Taxonomy" id="67574"/>
    <lineage>
        <taxon>Bacteria</taxon>
        <taxon>Bacillati</taxon>
        <taxon>Actinomycetota</taxon>
        <taxon>Actinomycetes</taxon>
        <taxon>Micrococcales</taxon>
        <taxon>Microbacteriaceae</taxon>
        <taxon>Microbacterium</taxon>
    </lineage>
</organism>
<evidence type="ECO:0000256" key="3">
    <source>
        <dbReference type="SAM" id="MobiDB-lite"/>
    </source>
</evidence>
<dbReference type="GO" id="GO:0052689">
    <property type="term" value="F:carboxylic ester hydrolase activity"/>
    <property type="evidence" value="ECO:0007669"/>
    <property type="project" value="UniProtKB-ARBA"/>
</dbReference>
<evidence type="ECO:0000313" key="6">
    <source>
        <dbReference type="Proteomes" id="UP001142325"/>
    </source>
</evidence>
<dbReference type="InterPro" id="IPR029058">
    <property type="entry name" value="AB_hydrolase_fold"/>
</dbReference>